<dbReference type="EMBL" id="CP035232">
    <property type="protein sequence ID" value="QAT65278.1"/>
    <property type="molecule type" value="Genomic_DNA"/>
</dbReference>
<reference evidence="1 2" key="1">
    <citation type="submission" date="2019-01" db="EMBL/GenBank/DDBJ databases">
        <title>Genome sequence of Bacillus glycinifermentans SRCM103574.</title>
        <authorList>
            <person name="Kong H.-J."/>
            <person name="Jeong S.-Y."/>
            <person name="Jeong D.-Y."/>
        </authorList>
    </citation>
    <scope>NUCLEOTIDE SEQUENCE [LARGE SCALE GENOMIC DNA]</scope>
    <source>
        <strain evidence="1 2">SRCM103574</strain>
    </source>
</reference>
<dbReference type="AlphaFoldDB" id="A0AAJ4D279"/>
<evidence type="ECO:0000313" key="1">
    <source>
        <dbReference type="EMBL" id="QAT65278.1"/>
    </source>
</evidence>
<name>A0AAJ4D279_9BACI</name>
<dbReference type="RefSeq" id="WP_128748129.1">
    <property type="nucleotide sequence ID" value="NZ_CP035232.1"/>
</dbReference>
<protein>
    <submittedName>
        <fullName evidence="1">Uncharacterized protein</fullName>
    </submittedName>
</protein>
<dbReference type="GeneID" id="82853074"/>
<evidence type="ECO:0000313" key="2">
    <source>
        <dbReference type="Proteomes" id="UP000288675"/>
    </source>
</evidence>
<gene>
    <name evidence="1" type="ORF">EQZ20_10310</name>
</gene>
<dbReference type="Proteomes" id="UP000288675">
    <property type="component" value="Chromosome"/>
</dbReference>
<sequence>MLTKKEVVVFDPEIAKVGNPIKVVWYKDRPDEIRDCGIILKNNGALLVYGVVDSDGKLKRIELEAQKVARSSVEVKVGNWDF</sequence>
<accession>A0AAJ4D279</accession>
<proteinExistence type="predicted"/>
<organism evidence="1 2">
    <name type="scientific">Bacillus glycinifermentans</name>
    <dbReference type="NCBI Taxonomy" id="1664069"/>
    <lineage>
        <taxon>Bacteria</taxon>
        <taxon>Bacillati</taxon>
        <taxon>Bacillota</taxon>
        <taxon>Bacilli</taxon>
        <taxon>Bacillales</taxon>
        <taxon>Bacillaceae</taxon>
        <taxon>Bacillus</taxon>
    </lineage>
</organism>